<evidence type="ECO:0000313" key="2">
    <source>
        <dbReference type="Proteomes" id="UP001202134"/>
    </source>
</evidence>
<proteinExistence type="predicted"/>
<gene>
    <name evidence="1" type="ORF">L2737_16155</name>
</gene>
<sequence length="227" mass="25933">MFSINSNIKPCVEYIGNSRIPIVIIDDYIADIALVRDVIIAGAFFTQDKHTQYPGIRSAMSKADVVSYLKPLMQPLYSVFNLPRELTPSPRDNYYSLLTTQETDLSLIQTIPHFDTYQPNLIACIHYLSKYQHGGTAFYRHRSSGYEFINEGRLPEYQATVNTISHSGYCGEHHPDFECYKVIPYQENRLIIFPGQLLHSSLVIPESDINTNPMTGRLTANLFIKFN</sequence>
<evidence type="ECO:0000313" key="1">
    <source>
        <dbReference type="EMBL" id="MCL1046844.1"/>
    </source>
</evidence>
<dbReference type="InterPro" id="IPR045617">
    <property type="entry name" value="DUF6445"/>
</dbReference>
<protein>
    <submittedName>
        <fullName evidence="1">DUF6445 family protein</fullName>
    </submittedName>
</protein>
<accession>A0ABT0KTB2</accession>
<dbReference type="Pfam" id="PF20043">
    <property type="entry name" value="DUF6445"/>
    <property type="match status" value="1"/>
</dbReference>
<dbReference type="EMBL" id="JAKIKU010000009">
    <property type="protein sequence ID" value="MCL1046844.1"/>
    <property type="molecule type" value="Genomic_DNA"/>
</dbReference>
<comment type="caution">
    <text evidence="1">The sequence shown here is derived from an EMBL/GenBank/DDBJ whole genome shotgun (WGS) entry which is preliminary data.</text>
</comment>
<keyword evidence="2" id="KW-1185">Reference proteome</keyword>
<dbReference type="RefSeq" id="WP_248956391.1">
    <property type="nucleotide sequence ID" value="NZ_JAKIKU010000009.1"/>
</dbReference>
<name>A0ABT0KTB2_9GAMM</name>
<dbReference type="Proteomes" id="UP001202134">
    <property type="component" value="Unassembled WGS sequence"/>
</dbReference>
<organism evidence="1 2">
    <name type="scientific">Shewanella electrodiphila</name>
    <dbReference type="NCBI Taxonomy" id="934143"/>
    <lineage>
        <taxon>Bacteria</taxon>
        <taxon>Pseudomonadati</taxon>
        <taxon>Pseudomonadota</taxon>
        <taxon>Gammaproteobacteria</taxon>
        <taxon>Alteromonadales</taxon>
        <taxon>Shewanellaceae</taxon>
        <taxon>Shewanella</taxon>
    </lineage>
</organism>
<reference evidence="1 2" key="1">
    <citation type="submission" date="2022-01" db="EMBL/GenBank/DDBJ databases">
        <title>Whole genome-based taxonomy of the Shewanellaceae.</title>
        <authorList>
            <person name="Martin-Rodriguez A.J."/>
        </authorList>
    </citation>
    <scope>NUCLEOTIDE SEQUENCE [LARGE SCALE GENOMIC DNA]</scope>
    <source>
        <strain evidence="1 2">DSM 24955</strain>
    </source>
</reference>